<dbReference type="Pfam" id="PF02219">
    <property type="entry name" value="MTHFR"/>
    <property type="match status" value="1"/>
</dbReference>
<dbReference type="SUPFAM" id="SSF51730">
    <property type="entry name" value="FAD-linked oxidoreductase"/>
    <property type="match status" value="1"/>
</dbReference>
<evidence type="ECO:0000256" key="5">
    <source>
        <dbReference type="ARBA" id="ARBA00022630"/>
    </source>
</evidence>
<evidence type="ECO:0000256" key="6">
    <source>
        <dbReference type="ARBA" id="ARBA00022827"/>
    </source>
</evidence>
<reference evidence="14" key="1">
    <citation type="submission" date="2011-10" db="EMBL/GenBank/DDBJ databases">
        <title>The complete genome of chromosome of Thermovirga lienii DSM 17291.</title>
        <authorList>
            <consortium name="US DOE Joint Genome Institute (JGI-PGF)"/>
            <person name="Lucas S."/>
            <person name="Copeland A."/>
            <person name="Lapidus A."/>
            <person name="Glavina del Rio T."/>
            <person name="Dalin E."/>
            <person name="Tice H."/>
            <person name="Bruce D."/>
            <person name="Goodwin L."/>
            <person name="Pitluck S."/>
            <person name="Peters L."/>
            <person name="Mikhailova N."/>
            <person name="Saunders E."/>
            <person name="Kyrpides N."/>
            <person name="Mavromatis K."/>
            <person name="Ivanova N."/>
            <person name="Last F.I."/>
            <person name="Brettin T."/>
            <person name="Detter J.C."/>
            <person name="Han C."/>
            <person name="Larimer F."/>
            <person name="Land M."/>
            <person name="Hauser L."/>
            <person name="Markowitz V."/>
            <person name="Cheng J.-F."/>
            <person name="Hugenholtz P."/>
            <person name="Woyke T."/>
            <person name="Wu D."/>
            <person name="Spring S."/>
            <person name="Schroeder M."/>
            <person name="Brambilla E.-M."/>
            <person name="Klenk H.-P."/>
            <person name="Eisen J.A."/>
        </authorList>
    </citation>
    <scope>NUCLEOTIDE SEQUENCE [LARGE SCALE GENOMIC DNA]</scope>
    <source>
        <strain evidence="14">ATCC BAA-1197 / DSM 17291 / Cas60314</strain>
    </source>
</reference>
<comment type="pathway">
    <text evidence="2 12">One-carbon metabolism; tetrahydrofolate interconversion.</text>
</comment>
<dbReference type="EMBL" id="CP003096">
    <property type="protein sequence ID" value="AER66031.1"/>
    <property type="molecule type" value="Genomic_DNA"/>
</dbReference>
<dbReference type="CDD" id="cd00537">
    <property type="entry name" value="MTHFR"/>
    <property type="match status" value="1"/>
</dbReference>
<accession>G7V6S2</accession>
<evidence type="ECO:0000256" key="11">
    <source>
        <dbReference type="ARBA" id="ARBA00048628"/>
    </source>
</evidence>
<evidence type="ECO:0000256" key="7">
    <source>
        <dbReference type="ARBA" id="ARBA00023002"/>
    </source>
</evidence>
<keyword evidence="14" id="KW-1185">Reference proteome</keyword>
<dbReference type="Gene3D" id="3.20.20.220">
    <property type="match status" value="1"/>
</dbReference>
<keyword evidence="9" id="KW-0486">Methionine biosynthesis</keyword>
<name>G7V6S2_THELD</name>
<evidence type="ECO:0000256" key="10">
    <source>
        <dbReference type="ARBA" id="ARBA00034478"/>
    </source>
</evidence>
<reference evidence="13 14" key="2">
    <citation type="journal article" date="2012" name="Stand. Genomic Sci.">
        <title>Genome sequence of the moderately thermophilic, amino-acid-degrading and sulfur-reducing bacterium Thermovirga lienii type strain (Cas60314(T)).</title>
        <authorList>
            <person name="Goker M."/>
            <person name="Saunders E."/>
            <person name="Lapidus A."/>
            <person name="Nolan M."/>
            <person name="Lucas S."/>
            <person name="Hammon N."/>
            <person name="Deshpande S."/>
            <person name="Cheng J.F."/>
            <person name="Han C."/>
            <person name="Tapia R."/>
            <person name="Goodwin L.A."/>
            <person name="Pitluck S."/>
            <person name="Liolios K."/>
            <person name="Mavromatis K."/>
            <person name="Pagani I."/>
            <person name="Ivanova N."/>
            <person name="Mikhailova N."/>
            <person name="Pati A."/>
            <person name="Chen A."/>
            <person name="Palaniappan K."/>
            <person name="Land M."/>
            <person name="Chang Y.J."/>
            <person name="Jeffries C.D."/>
            <person name="Brambilla E.M."/>
            <person name="Rohde M."/>
            <person name="Spring S."/>
            <person name="Detter J.C."/>
            <person name="Woyke T."/>
            <person name="Bristow J."/>
            <person name="Eisen J.A."/>
            <person name="Markowitz V."/>
            <person name="Hugenholtz P."/>
            <person name="Kyrpides N.C."/>
            <person name="Klenk H.P."/>
        </authorList>
    </citation>
    <scope>NUCLEOTIDE SEQUENCE [LARGE SCALE GENOMIC DNA]</scope>
    <source>
        <strain evidence="14">ATCC BAA-1197 / DSM 17291 / Cas60314</strain>
    </source>
</reference>
<keyword evidence="8" id="KW-0520">NAD</keyword>
<dbReference type="GO" id="GO:0009086">
    <property type="term" value="P:methionine biosynthetic process"/>
    <property type="evidence" value="ECO:0007669"/>
    <property type="project" value="UniProtKB-KW"/>
</dbReference>
<comment type="pathway">
    <text evidence="10">Amino-acid biosynthesis; L-methionine biosynthesis via de novo pathway.</text>
</comment>
<dbReference type="GO" id="GO:0106312">
    <property type="term" value="F:methylenetetrahydrofolate reductase (NADH) activity"/>
    <property type="evidence" value="ECO:0007669"/>
    <property type="project" value="UniProtKB-EC"/>
</dbReference>
<evidence type="ECO:0000256" key="4">
    <source>
        <dbReference type="ARBA" id="ARBA00022605"/>
    </source>
</evidence>
<evidence type="ECO:0000256" key="8">
    <source>
        <dbReference type="ARBA" id="ARBA00023027"/>
    </source>
</evidence>
<dbReference type="InterPro" id="IPR003171">
    <property type="entry name" value="Mehydrof_redctse-like"/>
</dbReference>
<comment type="similarity">
    <text evidence="3 12">Belongs to the methylenetetrahydrofolate reductase family.</text>
</comment>
<dbReference type="NCBIfam" id="TIGR00676">
    <property type="entry name" value="fadh2"/>
    <property type="match status" value="1"/>
</dbReference>
<proteinExistence type="inferred from homology"/>
<dbReference type="HOGENOM" id="CLU_025841_0_2_0"/>
<dbReference type="GO" id="GO:0035999">
    <property type="term" value="P:tetrahydrofolate interconversion"/>
    <property type="evidence" value="ECO:0007669"/>
    <property type="project" value="UniProtKB-UniPathway"/>
</dbReference>
<dbReference type="GO" id="GO:0071949">
    <property type="term" value="F:FAD binding"/>
    <property type="evidence" value="ECO:0007669"/>
    <property type="project" value="TreeGrafter"/>
</dbReference>
<dbReference type="PANTHER" id="PTHR45754">
    <property type="entry name" value="METHYLENETETRAHYDROFOLATE REDUCTASE"/>
    <property type="match status" value="1"/>
</dbReference>
<dbReference type="InterPro" id="IPR029041">
    <property type="entry name" value="FAD-linked_oxidoreductase-like"/>
</dbReference>
<sequence>MFISEIFSSKKGPVFSFEIFPPKREYPIESIYETIEELVTLDPDFVSVTYGAAGGTKDRTVEIAGYIKKRWGKPPLAHLTCIGAHREDILRILDELSALEVKNVLALRGDPPKDGPAEGGDFKYAKDLVHFIREQRPGGFCVAGAAYPEGHVEAPSMACDLINLKKKVDEGVSFLITQLFFDNELFLSFRDVARSLGIGIPITAGIMPVLNAKQISRMVSLCGASIPSALAHLIARYERDPKGLHEAGLEYAINQIKGLVREGVDGIHLYTMNKPEVAKRIMAEL</sequence>
<evidence type="ECO:0000256" key="3">
    <source>
        <dbReference type="ARBA" id="ARBA00006743"/>
    </source>
</evidence>
<keyword evidence="6 12" id="KW-0274">FAD</keyword>
<evidence type="ECO:0000313" key="14">
    <source>
        <dbReference type="Proteomes" id="UP000005868"/>
    </source>
</evidence>
<keyword evidence="7 12" id="KW-0560">Oxidoreductase</keyword>
<dbReference type="Proteomes" id="UP000005868">
    <property type="component" value="Chromosome"/>
</dbReference>
<dbReference type="OrthoDB" id="9812555at2"/>
<evidence type="ECO:0000313" key="13">
    <source>
        <dbReference type="EMBL" id="AER66031.1"/>
    </source>
</evidence>
<evidence type="ECO:0000256" key="2">
    <source>
        <dbReference type="ARBA" id="ARBA00004777"/>
    </source>
</evidence>
<dbReference type="AlphaFoldDB" id="G7V6S2"/>
<gene>
    <name evidence="13" type="ordered locus">Tlie_0292</name>
</gene>
<dbReference type="EC" id="1.5.1.54" evidence="12"/>
<dbReference type="eggNOG" id="COG0685">
    <property type="taxonomic scope" value="Bacteria"/>
</dbReference>
<dbReference type="PANTHER" id="PTHR45754:SF3">
    <property type="entry name" value="METHYLENETETRAHYDROFOLATE REDUCTASE (NADPH)"/>
    <property type="match status" value="1"/>
</dbReference>
<dbReference type="GO" id="GO:0005829">
    <property type="term" value="C:cytosol"/>
    <property type="evidence" value="ECO:0007669"/>
    <property type="project" value="InterPro"/>
</dbReference>
<dbReference type="UniPathway" id="UPA00193"/>
<organism evidence="13 14">
    <name type="scientific">Thermovirga lienii (strain ATCC BAA-1197 / DSM 17291 / Cas60314)</name>
    <dbReference type="NCBI Taxonomy" id="580340"/>
    <lineage>
        <taxon>Bacteria</taxon>
        <taxon>Thermotogati</taxon>
        <taxon>Synergistota</taxon>
        <taxon>Synergistia</taxon>
        <taxon>Synergistales</taxon>
        <taxon>Thermovirgaceae</taxon>
        <taxon>Thermovirga</taxon>
    </lineage>
</organism>
<comment type="cofactor">
    <cofactor evidence="1 12">
        <name>FAD</name>
        <dbReference type="ChEBI" id="CHEBI:57692"/>
    </cofactor>
</comment>
<keyword evidence="4" id="KW-0028">Amino-acid biosynthesis</keyword>
<evidence type="ECO:0000256" key="1">
    <source>
        <dbReference type="ARBA" id="ARBA00001974"/>
    </source>
</evidence>
<dbReference type="STRING" id="580340.Tlie_0292"/>
<evidence type="ECO:0000256" key="12">
    <source>
        <dbReference type="RuleBase" id="RU003862"/>
    </source>
</evidence>
<dbReference type="KEGG" id="tli:Tlie_0292"/>
<comment type="catalytic activity">
    <reaction evidence="11">
        <text>(6S)-5-methyl-5,6,7,8-tetrahydrofolate + NAD(+) = (6R)-5,10-methylene-5,6,7,8-tetrahydrofolate + NADH + H(+)</text>
        <dbReference type="Rhea" id="RHEA:19821"/>
        <dbReference type="ChEBI" id="CHEBI:15378"/>
        <dbReference type="ChEBI" id="CHEBI:15636"/>
        <dbReference type="ChEBI" id="CHEBI:18608"/>
        <dbReference type="ChEBI" id="CHEBI:57540"/>
        <dbReference type="ChEBI" id="CHEBI:57945"/>
        <dbReference type="EC" id="1.5.1.54"/>
    </reaction>
    <physiologicalReaction direction="right-to-left" evidence="11">
        <dbReference type="Rhea" id="RHEA:19823"/>
    </physiologicalReaction>
</comment>
<evidence type="ECO:0000256" key="9">
    <source>
        <dbReference type="ARBA" id="ARBA00023167"/>
    </source>
</evidence>
<dbReference type="InterPro" id="IPR004620">
    <property type="entry name" value="MTHF_reductase_bac"/>
</dbReference>
<keyword evidence="5 12" id="KW-0285">Flavoprotein</keyword>
<protein>
    <recommendedName>
        <fullName evidence="12">Methylenetetrahydrofolate reductase</fullName>
        <ecNumber evidence="12">1.5.1.54</ecNumber>
    </recommendedName>
</protein>